<organism evidence="2 3">
    <name type="scientific">Candidatus Accumulibacter affinis</name>
    <dbReference type="NCBI Taxonomy" id="2954384"/>
    <lineage>
        <taxon>Bacteria</taxon>
        <taxon>Pseudomonadati</taxon>
        <taxon>Pseudomonadota</taxon>
        <taxon>Betaproteobacteria</taxon>
        <taxon>Candidatus Accumulibacter</taxon>
    </lineage>
</organism>
<protein>
    <recommendedName>
        <fullName evidence="1">Cohesin domain-containing protein</fullName>
    </recommendedName>
</protein>
<evidence type="ECO:0000313" key="2">
    <source>
        <dbReference type="EMBL" id="MBK7956493.1"/>
    </source>
</evidence>
<name>A0A935TFN6_9PROT</name>
<proteinExistence type="predicted"/>
<dbReference type="SUPFAM" id="SSF49384">
    <property type="entry name" value="Carbohydrate-binding domain"/>
    <property type="match status" value="1"/>
</dbReference>
<dbReference type="Pfam" id="PF00963">
    <property type="entry name" value="Cohesin"/>
    <property type="match status" value="1"/>
</dbReference>
<feature type="domain" description="Cohesin" evidence="1">
    <location>
        <begin position="28"/>
        <end position="119"/>
    </location>
</feature>
<dbReference type="AlphaFoldDB" id="A0A935TFN6"/>
<dbReference type="CDD" id="cd08547">
    <property type="entry name" value="Type_II_cohesin"/>
    <property type="match status" value="1"/>
</dbReference>
<dbReference type="GO" id="GO:0030246">
    <property type="term" value="F:carbohydrate binding"/>
    <property type="evidence" value="ECO:0007669"/>
    <property type="project" value="InterPro"/>
</dbReference>
<dbReference type="Gene3D" id="2.60.40.680">
    <property type="match status" value="1"/>
</dbReference>
<evidence type="ECO:0000259" key="1">
    <source>
        <dbReference type="Pfam" id="PF00963"/>
    </source>
</evidence>
<dbReference type="InterPro" id="IPR008965">
    <property type="entry name" value="CBM2/CBM3_carb-bd_dom_sf"/>
</dbReference>
<dbReference type="Proteomes" id="UP000706151">
    <property type="component" value="Unassembled WGS sequence"/>
</dbReference>
<evidence type="ECO:0000313" key="3">
    <source>
        <dbReference type="Proteomes" id="UP000706151"/>
    </source>
</evidence>
<dbReference type="InterPro" id="IPR002102">
    <property type="entry name" value="Cohesin_dom"/>
</dbReference>
<dbReference type="GO" id="GO:0000272">
    <property type="term" value="P:polysaccharide catabolic process"/>
    <property type="evidence" value="ECO:0007669"/>
    <property type="project" value="InterPro"/>
</dbReference>
<comment type="caution">
    <text evidence="2">The sequence shown here is derived from an EMBL/GenBank/DDBJ whole genome shotgun (WGS) entry which is preliminary data.</text>
</comment>
<accession>A0A935TFN6</accession>
<dbReference type="EMBL" id="JADJOT010000013">
    <property type="protein sequence ID" value="MBK7956493.1"/>
    <property type="molecule type" value="Genomic_DNA"/>
</dbReference>
<gene>
    <name evidence="2" type="ORF">IPK02_22605</name>
</gene>
<reference evidence="2 3" key="1">
    <citation type="submission" date="2020-10" db="EMBL/GenBank/DDBJ databases">
        <title>Connecting structure to function with the recovery of over 1000 high-quality activated sludge metagenome-assembled genomes encoding full-length rRNA genes using long-read sequencing.</title>
        <authorList>
            <person name="Singleton C.M."/>
            <person name="Petriglieri F."/>
            <person name="Kristensen J.M."/>
            <person name="Kirkegaard R.H."/>
            <person name="Michaelsen T.Y."/>
            <person name="Andersen M.H."/>
            <person name="Karst S.M."/>
            <person name="Dueholm M.S."/>
            <person name="Nielsen P.H."/>
            <person name="Albertsen M."/>
        </authorList>
    </citation>
    <scope>NUCLEOTIDE SEQUENCE [LARGE SCALE GENOMIC DNA]</scope>
    <source>
        <strain evidence="2">Fred_18-Q3-R57-64_BAT3C.720</strain>
    </source>
</reference>
<sequence>MPQPEAALSGVGQAGVQSVGAVQLLWQGPTQLKAGDTIALQLVMQADRPVVSVPLAIGFDPRLLQVADVREGAFLRQGGAATTFSYRIDPGKQVLLTATRSGAGGATSPDTLATLTFRCLGGRHLASRIDHHRPDRFGWIDDQCHRAGSTRPDH</sequence>